<evidence type="ECO:0000313" key="2">
    <source>
        <dbReference type="Proteomes" id="UP000053226"/>
    </source>
</evidence>
<comment type="caution">
    <text evidence="1">The sequence shown here is derived from an EMBL/GenBank/DDBJ whole genome shotgun (WGS) entry which is preliminary data.</text>
</comment>
<dbReference type="Proteomes" id="UP000053226">
    <property type="component" value="Unassembled WGS sequence"/>
</dbReference>
<proteinExistence type="predicted"/>
<keyword evidence="2" id="KW-1185">Reference proteome</keyword>
<dbReference type="EMBL" id="LGAA01000018">
    <property type="protein sequence ID" value="KPD02521.1"/>
    <property type="molecule type" value="Genomic_DNA"/>
</dbReference>
<dbReference type="AlphaFoldDB" id="A0A0N0IA93"/>
<gene>
    <name evidence="1" type="ORF">M992_1674</name>
</gene>
<name>A0A0N0IA93_9GAMM</name>
<protein>
    <submittedName>
        <fullName evidence="1">Uncharacterized protein</fullName>
    </submittedName>
</protein>
<evidence type="ECO:0000313" key="1">
    <source>
        <dbReference type="EMBL" id="KPD02521.1"/>
    </source>
</evidence>
<reference evidence="1 2" key="1">
    <citation type="submission" date="2015-07" db="EMBL/GenBank/DDBJ databases">
        <title>ATOL: Assembling a taxonomically balanced genome-scale reconstruction of the evolutionary history of the Enterobacteriaceae.</title>
        <authorList>
            <person name="Plunkett G.III."/>
            <person name="Neeno-Eckwall E.C."/>
            <person name="Glasner J.D."/>
            <person name="Perna N.T."/>
        </authorList>
    </citation>
    <scope>NUCLEOTIDE SEQUENCE [LARGE SCALE GENOMIC DNA]</scope>
    <source>
        <strain evidence="1 2">ATCC 35017</strain>
    </source>
</reference>
<sequence length="39" mass="4492">MAEHRKITSVQGLAKAEQHKKVPLSLNELLDKYSKKVWS</sequence>
<accession>A0A0N0IA93</accession>
<organism evidence="1 2">
    <name type="scientific">Moellerella wisconsensis ATCC 35017</name>
    <dbReference type="NCBI Taxonomy" id="1354267"/>
    <lineage>
        <taxon>Bacteria</taxon>
        <taxon>Pseudomonadati</taxon>
        <taxon>Pseudomonadota</taxon>
        <taxon>Gammaproteobacteria</taxon>
        <taxon>Enterobacterales</taxon>
        <taxon>Morganellaceae</taxon>
        <taxon>Moellerella</taxon>
    </lineage>
</organism>